<proteinExistence type="predicted"/>
<evidence type="ECO:0000256" key="1">
    <source>
        <dbReference type="SAM" id="MobiDB-lite"/>
    </source>
</evidence>
<dbReference type="STRING" id="1230383.A0A1M8A2G6"/>
<dbReference type="Proteomes" id="UP000186303">
    <property type="component" value="Chromosome 2"/>
</dbReference>
<feature type="region of interest" description="Disordered" evidence="1">
    <location>
        <begin position="715"/>
        <end position="735"/>
    </location>
</feature>
<accession>A0A1M8A2G6</accession>
<feature type="region of interest" description="Disordered" evidence="1">
    <location>
        <begin position="749"/>
        <end position="839"/>
    </location>
</feature>
<evidence type="ECO:0000313" key="3">
    <source>
        <dbReference type="Proteomes" id="UP000186303"/>
    </source>
</evidence>
<evidence type="ECO:0008006" key="4">
    <source>
        <dbReference type="Google" id="ProtNLM"/>
    </source>
</evidence>
<sequence>MLCIPKANHKKLFEDCYPAAKALAGTAPEYRPNANELGRLCYYAQSKPAKLIKVGRLLAVRAAAECRAFRAAPSDKTKALLMITLGILKELVATCGEGHVYIAPTVQSVLTEALQVSSSRTFWDADVNARAAAIFAIYVESLEPADMEIDECVSSAVLHVLAELCQTGVNAAKDERAYVNSLAGMDAIVRAPIFTTSALPRLHALIAPCVLQRIYASYARMDGTATMPSEPSIPVIMPSTQSTTTEQTANVALTVLHHILDACDAVHLHTVVQQILAWIDAPAEGAAPLWDAGEWTVWLLGLVAQWAPKSSRYAVPHTIVDALATPMARSSLRETRLLQALHVILASKTEIIGLNMTEMFDGHIHFLLAHVQRDVHDPAIQATIEAAGHLASHTVYSEQLGDFVQQMTPHLQRVQQDETLSAETKAVSLCALLYCLLRIVHAPAGTLHVPLSSWAGTETLLLSSSSVVRATYLHVLLAYLQYEQNLGLRAGTPSETLLESLGFLHSLAAHIWILASAHLPGAADALDPALVHVSRTQLQDLQSTPSDFALLRGVLNLLVVVAPAPSTLALVPALFGLERVASAPAVGDLILVHQTLACRWLVGGLLAQMCAVWQSQRGVDYLHFQVLPSVQAIQFTAPVLPERFQLMPELPPFSSGPYHQASQSPMDVAVVSDALAASVSLQSMVHVDDEALQVWFLRPWTVRSGLDDARVSARPTWTSWTPPTELHAADGSPKAARGLNMSVSQLRMALASPDSHAQPVGSSTPARAGSLFTKDSRRRLRSRSHLQAEMPGDISDLLDRFSVSPGRPAAAPASPRDVTPAHSTPMPASEAPSPSGIELPMPVAAAAPLTNVMQQLG</sequence>
<evidence type="ECO:0000313" key="2">
    <source>
        <dbReference type="EMBL" id="SHO76609.1"/>
    </source>
</evidence>
<dbReference type="InterPro" id="IPR039786">
    <property type="entry name" value="EFR3"/>
</dbReference>
<protein>
    <recommendedName>
        <fullName evidence="4">Protein EFR3</fullName>
    </recommendedName>
</protein>
<dbReference type="OrthoDB" id="274691at2759"/>
<reference evidence="3" key="1">
    <citation type="journal article" date="2017" name="Nucleic Acids Res.">
        <title>Proteogenomics produces comprehensive and highly accurate protein-coding gene annotation in a complete genome assembly of Malassezia sympodialis.</title>
        <authorList>
            <person name="Zhu Y."/>
            <person name="Engstroem P.G."/>
            <person name="Tellgren-Roth C."/>
            <person name="Baudo C.D."/>
            <person name="Kennell J.C."/>
            <person name="Sun S."/>
            <person name="Billmyre R.B."/>
            <person name="Schroeder M.S."/>
            <person name="Andersson A."/>
            <person name="Holm T."/>
            <person name="Sigurgeirsson B."/>
            <person name="Wu G."/>
            <person name="Sankaranarayanan S.R."/>
            <person name="Siddharthan R."/>
            <person name="Sanyal K."/>
            <person name="Lundeberg J."/>
            <person name="Nystedt B."/>
            <person name="Boekhout T."/>
            <person name="Dawson T.L. Jr."/>
            <person name="Heitman J."/>
            <person name="Scheynius A."/>
            <person name="Lehtioe J."/>
        </authorList>
    </citation>
    <scope>NUCLEOTIDE SEQUENCE [LARGE SCALE GENOMIC DNA]</scope>
    <source>
        <strain evidence="3">ATCC 42132</strain>
    </source>
</reference>
<dbReference type="PANTHER" id="PTHR47766:SF1">
    <property type="entry name" value="PROTEIN EFR3"/>
    <property type="match status" value="1"/>
</dbReference>
<feature type="compositionally biased region" description="Low complexity" evidence="1">
    <location>
        <begin position="804"/>
        <end position="816"/>
    </location>
</feature>
<dbReference type="OMA" id="CIPKANH"/>
<organism evidence="2 3">
    <name type="scientific">Malassezia sympodialis (strain ATCC 42132)</name>
    <name type="common">Atopic eczema-associated yeast</name>
    <dbReference type="NCBI Taxonomy" id="1230383"/>
    <lineage>
        <taxon>Eukaryota</taxon>
        <taxon>Fungi</taxon>
        <taxon>Dikarya</taxon>
        <taxon>Basidiomycota</taxon>
        <taxon>Ustilaginomycotina</taxon>
        <taxon>Malasseziomycetes</taxon>
        <taxon>Malasseziales</taxon>
        <taxon>Malasseziaceae</taxon>
        <taxon>Malassezia</taxon>
    </lineage>
</organism>
<dbReference type="AlphaFoldDB" id="A0A1M8A2G6"/>
<dbReference type="PANTHER" id="PTHR47766">
    <property type="entry name" value="PROTEIN EFR3"/>
    <property type="match status" value="1"/>
</dbReference>
<gene>
    <name evidence="2" type="ORF">MSYG_0947</name>
</gene>
<keyword evidence="3" id="KW-1185">Reference proteome</keyword>
<dbReference type="VEuPathDB" id="FungiDB:MSYG_0947"/>
<dbReference type="EMBL" id="LT671822">
    <property type="protein sequence ID" value="SHO76609.1"/>
    <property type="molecule type" value="Genomic_DNA"/>
</dbReference>
<name>A0A1M8A2G6_MALS4</name>
<dbReference type="GO" id="GO:0072659">
    <property type="term" value="P:protein localization to plasma membrane"/>
    <property type="evidence" value="ECO:0007669"/>
    <property type="project" value="InterPro"/>
</dbReference>